<keyword evidence="1" id="KW-0548">Nucleotidyltransferase</keyword>
<comment type="catalytic activity">
    <reaction evidence="1">
        <text>RNA(n) + a ribonucleoside 5'-triphosphate = RNA(n+1) + diphosphate</text>
        <dbReference type="Rhea" id="RHEA:21248"/>
        <dbReference type="Rhea" id="RHEA-COMP:14527"/>
        <dbReference type="Rhea" id="RHEA-COMP:17342"/>
        <dbReference type="ChEBI" id="CHEBI:33019"/>
        <dbReference type="ChEBI" id="CHEBI:61557"/>
        <dbReference type="ChEBI" id="CHEBI:140395"/>
        <dbReference type="EC" id="2.7.7.48"/>
    </reaction>
</comment>
<organism evidence="4 5">
    <name type="scientific">Coprinopsis cinerea (strain Okayama-7 / 130 / ATCC MYA-4618 / FGSC 9003)</name>
    <name type="common">Inky cap fungus</name>
    <name type="synonym">Hormographiella aspergillata</name>
    <dbReference type="NCBI Taxonomy" id="240176"/>
    <lineage>
        <taxon>Eukaryota</taxon>
        <taxon>Fungi</taxon>
        <taxon>Dikarya</taxon>
        <taxon>Basidiomycota</taxon>
        <taxon>Agaricomycotina</taxon>
        <taxon>Agaricomycetes</taxon>
        <taxon>Agaricomycetidae</taxon>
        <taxon>Agaricales</taxon>
        <taxon>Agaricineae</taxon>
        <taxon>Psathyrellaceae</taxon>
        <taxon>Coprinopsis</taxon>
    </lineage>
</organism>
<evidence type="ECO:0000313" key="4">
    <source>
        <dbReference type="EMBL" id="EAU84841.2"/>
    </source>
</evidence>
<dbReference type="VEuPathDB" id="FungiDB:CC1G_00360"/>
<dbReference type="GO" id="GO:0030422">
    <property type="term" value="P:siRNA processing"/>
    <property type="evidence" value="ECO:0007669"/>
    <property type="project" value="TreeGrafter"/>
</dbReference>
<comment type="caution">
    <text evidence="4">The sequence shown here is derived from an EMBL/GenBank/DDBJ whole genome shotgun (WGS) entry which is preliminary data.</text>
</comment>
<dbReference type="RefSeq" id="XP_001837224.2">
    <property type="nucleotide sequence ID" value="XM_001837172.2"/>
</dbReference>
<evidence type="ECO:0000259" key="3">
    <source>
        <dbReference type="Pfam" id="PF05183"/>
    </source>
</evidence>
<dbReference type="AlphaFoldDB" id="A8NXP0"/>
<feature type="domain" description="RDRP core" evidence="3">
    <location>
        <begin position="176"/>
        <end position="812"/>
    </location>
</feature>
<dbReference type="Proteomes" id="UP000001861">
    <property type="component" value="Unassembled WGS sequence"/>
</dbReference>
<keyword evidence="1" id="KW-0808">Transferase</keyword>
<dbReference type="EC" id="2.7.7.48" evidence="1"/>
<comment type="similarity">
    <text evidence="1">Belongs to the RdRP family.</text>
</comment>
<evidence type="ECO:0000313" key="5">
    <source>
        <dbReference type="Proteomes" id="UP000001861"/>
    </source>
</evidence>
<name>A8NXP0_COPC7</name>
<dbReference type="GO" id="GO:0031380">
    <property type="term" value="C:nuclear RNA-directed RNA polymerase complex"/>
    <property type="evidence" value="ECO:0007669"/>
    <property type="project" value="TreeGrafter"/>
</dbReference>
<dbReference type="Pfam" id="PF05183">
    <property type="entry name" value="RdRP"/>
    <property type="match status" value="1"/>
</dbReference>
<dbReference type="EMBL" id="AACS02000005">
    <property type="protein sequence ID" value="EAU84841.2"/>
    <property type="molecule type" value="Genomic_DNA"/>
</dbReference>
<sequence length="1039" mass="117046">MPPEMVYDDGENPFIDDARSEISSDYGIAMEDDITSLIATLPPEDEDNPPVSSGSRQEVPSTPTPISIGKRRALDFDDSPRPLKLNRASALKPDLQDDEPGMKNLSPHDMEIMAKIYEKEHKARSPWKELDAEAVALKNDKPYALMGFDRDGTRNSWHGGKVIFRASLHEYQGHCRLKLDRPELGPSTNVTRRFGSHSILRVKLPKTPSSNALAFVRRPLLVCGGVYRAFYAKESTVFYFRTNEALCRSGIHPSKTMPGLSFLDFMRWANPPETNGHQGMCKWASRFALILSSTEPGYLLERENVCFEDDIIHPDTKSNMTDGAGSIGRHIMSQLVRYFDWDERPSAIQVRVFGSKGVLVDDKVDREDMKKIYLTPSQRKVIYPESDMDPAHLVIDIVRNSRIKTSKKLAVEVIINLAENGVPPRVFTDLLHDMLLEQVDAALTWNGPDAMIRLAAFVEKIGGLRSARLARENPGRARVNGYSEADVDDNEMFEDDDNMSESSVLTHQSTAWWPDPVSGSPSSLEETVLALLQSGFHPGFCPVLAEKLKAVIRTRVSRLTHSYRIEVPMSCMAMIVPDKRGILKEGEIFFRSSHRDLLDRDGEKTDIITGDVLITRYPCKLPTDIQKASCKAVDHPGLHDLVGVIILSTKGTRRAADFIGGGDYDGDKAMIIWHPPMVEAFTPKNQCFADPPEPGFKEKYFDSGHNVPVAEFYRCIQPLSTAEQIYKIQDYSLAALQDTASVGRYSNFHENAIQMLGYDHPETIRLAHMFCMVLDGSKTGLRVKKSVEEADRARFNYEARPWKAHMTENDRKSQNKLKDYNPVPLPIRPTAFIMDHLLDQAVQAKRNFTVKINGFFSSNTQKGACRSGCGTQCIRDQDLCRPYEEIVAKSEKQYGEGYKADLEKIRSHVERIFVKHGEIMKASLPKKATIPSTPSAGASFTGLPIETRQNHLRALAREYAQSPDPSEMHMSSDSVRLVKASYAYIYDHQKDMDEGWSRFPWNIAFRDLCLIKALTHGNFVPITDDFQNTMVIKLPKHPV</sequence>
<dbReference type="InParanoid" id="A8NXP0"/>
<reference evidence="4 5" key="1">
    <citation type="journal article" date="2010" name="Proc. Natl. Acad. Sci. U.S.A.">
        <title>Insights into evolution of multicellular fungi from the assembled chromosomes of the mushroom Coprinopsis cinerea (Coprinus cinereus).</title>
        <authorList>
            <person name="Stajich J.E."/>
            <person name="Wilke S.K."/>
            <person name="Ahren D."/>
            <person name="Au C.H."/>
            <person name="Birren B.W."/>
            <person name="Borodovsky M."/>
            <person name="Burns C."/>
            <person name="Canback B."/>
            <person name="Casselton L.A."/>
            <person name="Cheng C.K."/>
            <person name="Deng J."/>
            <person name="Dietrich F.S."/>
            <person name="Fargo D.C."/>
            <person name="Farman M.L."/>
            <person name="Gathman A.C."/>
            <person name="Goldberg J."/>
            <person name="Guigo R."/>
            <person name="Hoegger P.J."/>
            <person name="Hooker J.B."/>
            <person name="Huggins A."/>
            <person name="James T.Y."/>
            <person name="Kamada T."/>
            <person name="Kilaru S."/>
            <person name="Kodira C."/>
            <person name="Kues U."/>
            <person name="Kupfer D."/>
            <person name="Kwan H.S."/>
            <person name="Lomsadze A."/>
            <person name="Li W."/>
            <person name="Lilly W.W."/>
            <person name="Ma L.J."/>
            <person name="Mackey A.J."/>
            <person name="Manning G."/>
            <person name="Martin F."/>
            <person name="Muraguchi H."/>
            <person name="Natvig D.O."/>
            <person name="Palmerini H."/>
            <person name="Ramesh M.A."/>
            <person name="Rehmeyer C.J."/>
            <person name="Roe B.A."/>
            <person name="Shenoy N."/>
            <person name="Stanke M."/>
            <person name="Ter-Hovhannisyan V."/>
            <person name="Tunlid A."/>
            <person name="Velagapudi R."/>
            <person name="Vision T.J."/>
            <person name="Zeng Q."/>
            <person name="Zolan M.E."/>
            <person name="Pukkila P.J."/>
        </authorList>
    </citation>
    <scope>NUCLEOTIDE SEQUENCE [LARGE SCALE GENOMIC DNA]</scope>
    <source>
        <strain evidence="5">Okayama-7 / 130 / ATCC MYA-4618 / FGSC 9003</strain>
    </source>
</reference>
<dbReference type="InterPro" id="IPR057596">
    <property type="entry name" value="RDRP_core"/>
</dbReference>
<proteinExistence type="inferred from homology"/>
<keyword evidence="1" id="KW-0696">RNA-directed RNA polymerase</keyword>
<dbReference type="InterPro" id="IPR007855">
    <property type="entry name" value="RDRP"/>
</dbReference>
<dbReference type="eggNOG" id="KOG0988">
    <property type="taxonomic scope" value="Eukaryota"/>
</dbReference>
<feature type="compositionally biased region" description="Basic and acidic residues" evidence="2">
    <location>
        <begin position="72"/>
        <end position="81"/>
    </location>
</feature>
<feature type="region of interest" description="Disordered" evidence="2">
    <location>
        <begin position="40"/>
        <end position="106"/>
    </location>
</feature>
<dbReference type="HOGENOM" id="CLU_003387_1_0_1"/>
<accession>A8NXP0</accession>
<keyword evidence="1" id="KW-0694">RNA-binding</keyword>
<dbReference type="OMA" id="WRVATES"/>
<dbReference type="KEGG" id="cci:CC1G_00360"/>
<evidence type="ECO:0000256" key="2">
    <source>
        <dbReference type="SAM" id="MobiDB-lite"/>
    </source>
</evidence>
<dbReference type="OrthoDB" id="10055769at2759"/>
<dbReference type="GeneID" id="6013780"/>
<gene>
    <name evidence="4" type="ORF">CC1G_00360</name>
</gene>
<protein>
    <recommendedName>
        <fullName evidence="1">RNA-dependent RNA polymerase</fullName>
        <ecNumber evidence="1">2.7.7.48</ecNumber>
    </recommendedName>
</protein>
<feature type="compositionally biased region" description="Polar residues" evidence="2">
    <location>
        <begin position="50"/>
        <end position="65"/>
    </location>
</feature>
<dbReference type="GO" id="GO:0003968">
    <property type="term" value="F:RNA-directed RNA polymerase activity"/>
    <property type="evidence" value="ECO:0007669"/>
    <property type="project" value="UniProtKB-KW"/>
</dbReference>
<dbReference type="GO" id="GO:0003723">
    <property type="term" value="F:RNA binding"/>
    <property type="evidence" value="ECO:0007669"/>
    <property type="project" value="UniProtKB-KW"/>
</dbReference>
<keyword evidence="5" id="KW-1185">Reference proteome</keyword>
<evidence type="ECO:0000256" key="1">
    <source>
        <dbReference type="RuleBase" id="RU363098"/>
    </source>
</evidence>
<dbReference type="PANTHER" id="PTHR23079:SF55">
    <property type="entry name" value="RNA-DIRECTED RNA POLYMERASE"/>
    <property type="match status" value="1"/>
</dbReference>
<dbReference type="PANTHER" id="PTHR23079">
    <property type="entry name" value="RNA-DEPENDENT RNA POLYMERASE"/>
    <property type="match status" value="1"/>
</dbReference>